<evidence type="ECO:0000259" key="3">
    <source>
        <dbReference type="SMART" id="SM00889"/>
    </source>
</evidence>
<gene>
    <name evidence="4" type="ORF">RM609_29320</name>
</gene>
<proteinExistence type="predicted"/>
<protein>
    <recommendedName>
        <fullName evidence="3">Translation elongation factor EFG/EF2 domain-containing protein</fullName>
    </recommendedName>
</protein>
<reference evidence="4" key="1">
    <citation type="submission" date="2024-05" db="EMBL/GenBank/DDBJ databases">
        <title>30 novel species of actinomycetes from the DSMZ collection.</title>
        <authorList>
            <person name="Nouioui I."/>
        </authorList>
    </citation>
    <scope>NUCLEOTIDE SEQUENCE</scope>
    <source>
        <strain evidence="4">DSM 40473</strain>
    </source>
</reference>
<dbReference type="Gene3D" id="3.30.230.10">
    <property type="match status" value="1"/>
</dbReference>
<dbReference type="InterPro" id="IPR005517">
    <property type="entry name" value="Transl_elong_EFG/EF2_IV"/>
</dbReference>
<dbReference type="Pfam" id="PF03764">
    <property type="entry name" value="EFG_IV"/>
    <property type="match status" value="1"/>
</dbReference>
<organism evidence="4 5">
    <name type="scientific">Streptomyces hesseae</name>
    <dbReference type="NCBI Taxonomy" id="3075519"/>
    <lineage>
        <taxon>Bacteria</taxon>
        <taxon>Bacillati</taxon>
        <taxon>Actinomycetota</taxon>
        <taxon>Actinomycetes</taxon>
        <taxon>Kitasatosporales</taxon>
        <taxon>Streptomycetaceae</taxon>
        <taxon>Streptomyces</taxon>
    </lineage>
</organism>
<keyword evidence="5" id="KW-1185">Reference proteome</keyword>
<keyword evidence="2" id="KW-0342">GTP-binding</keyword>
<evidence type="ECO:0000313" key="5">
    <source>
        <dbReference type="Proteomes" id="UP001180531"/>
    </source>
</evidence>
<evidence type="ECO:0000256" key="2">
    <source>
        <dbReference type="ARBA" id="ARBA00023134"/>
    </source>
</evidence>
<accession>A0ABU2SWZ8</accession>
<dbReference type="SMART" id="SM00889">
    <property type="entry name" value="EFG_IV"/>
    <property type="match status" value="1"/>
</dbReference>
<sequence>MTSLPLPVSDVCVRVKKNVGACGPYAHIVADFEPPGAGAEKLELLTTLPSSKLPPEYLPALREGLLEGLDGIAASVLITDGTHHEVDSSELGYRIAGEQAGRAALIGAGLLPKEAAAGLRWATWPGMPRPKPRAGERPKM</sequence>
<dbReference type="InterPro" id="IPR020568">
    <property type="entry name" value="Ribosomal_Su5_D2-typ_SF"/>
</dbReference>
<keyword evidence="1" id="KW-0547">Nucleotide-binding</keyword>
<evidence type="ECO:0000313" key="4">
    <source>
        <dbReference type="EMBL" id="MDT0453151.1"/>
    </source>
</evidence>
<comment type="caution">
    <text evidence="4">The sequence shown here is derived from an EMBL/GenBank/DDBJ whole genome shotgun (WGS) entry which is preliminary data.</text>
</comment>
<dbReference type="SUPFAM" id="SSF54211">
    <property type="entry name" value="Ribosomal protein S5 domain 2-like"/>
    <property type="match status" value="1"/>
</dbReference>
<dbReference type="InterPro" id="IPR014721">
    <property type="entry name" value="Ribsml_uS5_D2-typ_fold_subgr"/>
</dbReference>
<dbReference type="Proteomes" id="UP001180531">
    <property type="component" value="Unassembled WGS sequence"/>
</dbReference>
<name>A0ABU2SWZ8_9ACTN</name>
<dbReference type="RefSeq" id="WP_311614766.1">
    <property type="nucleotide sequence ID" value="NZ_JAVRFI010000027.1"/>
</dbReference>
<dbReference type="EMBL" id="JAVRFI010000027">
    <property type="protein sequence ID" value="MDT0453151.1"/>
    <property type="molecule type" value="Genomic_DNA"/>
</dbReference>
<evidence type="ECO:0000256" key="1">
    <source>
        <dbReference type="ARBA" id="ARBA00022741"/>
    </source>
</evidence>
<feature type="domain" description="Translation elongation factor EFG/EF2" evidence="3">
    <location>
        <begin position="7"/>
        <end position="109"/>
    </location>
</feature>